<dbReference type="PANTHER" id="PTHR45138:SF9">
    <property type="entry name" value="DIGUANYLATE CYCLASE DGCM-RELATED"/>
    <property type="match status" value="1"/>
</dbReference>
<feature type="transmembrane region" description="Helical" evidence="6">
    <location>
        <begin position="160"/>
        <end position="179"/>
    </location>
</feature>
<dbReference type="InterPro" id="IPR000160">
    <property type="entry name" value="GGDEF_dom"/>
</dbReference>
<feature type="transmembrane region" description="Helical" evidence="6">
    <location>
        <begin position="134"/>
        <end position="154"/>
    </location>
</feature>
<comment type="caution">
    <text evidence="8">The sequence shown here is derived from an EMBL/GenBank/DDBJ whole genome shotgun (WGS) entry which is preliminary data.</text>
</comment>
<dbReference type="InterPro" id="IPR043128">
    <property type="entry name" value="Rev_trsase/Diguanyl_cyclase"/>
</dbReference>
<feature type="transmembrane region" description="Helical" evidence="6">
    <location>
        <begin position="41"/>
        <end position="60"/>
    </location>
</feature>
<reference evidence="9" key="1">
    <citation type="journal article" date="2019" name="Int. J. Syst. Evol. Microbiol.">
        <title>The Global Catalogue of Microorganisms (GCM) 10K type strain sequencing project: providing services to taxonomists for standard genome sequencing and annotation.</title>
        <authorList>
            <consortium name="The Broad Institute Genomics Platform"/>
            <consortium name="The Broad Institute Genome Sequencing Center for Infectious Disease"/>
            <person name="Wu L."/>
            <person name="Ma J."/>
        </authorList>
    </citation>
    <scope>NUCLEOTIDE SEQUENCE [LARGE SCALE GENOMIC DNA]</scope>
    <source>
        <strain evidence="9">CGMCC 1.6964</strain>
    </source>
</reference>
<dbReference type="PANTHER" id="PTHR45138">
    <property type="entry name" value="REGULATORY COMPONENTS OF SENSORY TRANSDUCTION SYSTEM"/>
    <property type="match status" value="1"/>
</dbReference>
<dbReference type="PROSITE" id="PS50887">
    <property type="entry name" value="GGDEF"/>
    <property type="match status" value="1"/>
</dbReference>
<evidence type="ECO:0000259" key="7">
    <source>
        <dbReference type="PROSITE" id="PS50887"/>
    </source>
</evidence>
<dbReference type="InterPro" id="IPR050469">
    <property type="entry name" value="Diguanylate_Cyclase"/>
</dbReference>
<evidence type="ECO:0000256" key="5">
    <source>
        <dbReference type="ARBA" id="ARBA00023136"/>
    </source>
</evidence>
<dbReference type="Proteomes" id="UP000606653">
    <property type="component" value="Unassembled WGS sequence"/>
</dbReference>
<keyword evidence="3 6" id="KW-0812">Transmembrane</keyword>
<evidence type="ECO:0000256" key="2">
    <source>
        <dbReference type="ARBA" id="ARBA00022475"/>
    </source>
</evidence>
<dbReference type="RefSeq" id="WP_018977393.1">
    <property type="nucleotide sequence ID" value="NZ_BMLN01000011.1"/>
</dbReference>
<keyword evidence="5 6" id="KW-0472">Membrane</keyword>
<feature type="transmembrane region" description="Helical" evidence="6">
    <location>
        <begin position="72"/>
        <end position="94"/>
    </location>
</feature>
<comment type="subcellular location">
    <subcellularLocation>
        <location evidence="1">Cell membrane</location>
        <topology evidence="1">Multi-pass membrane protein</topology>
    </subcellularLocation>
</comment>
<evidence type="ECO:0000256" key="1">
    <source>
        <dbReference type="ARBA" id="ARBA00004651"/>
    </source>
</evidence>
<keyword evidence="4 6" id="KW-1133">Transmembrane helix</keyword>
<dbReference type="InterPro" id="IPR011620">
    <property type="entry name" value="Sig_transdc_His_kinase_LytS_TM"/>
</dbReference>
<dbReference type="Pfam" id="PF00990">
    <property type="entry name" value="GGDEF"/>
    <property type="match status" value="1"/>
</dbReference>
<dbReference type="Gene3D" id="1.10.1760.20">
    <property type="match status" value="1"/>
</dbReference>
<accession>A0ABQ2L7J5</accession>
<dbReference type="NCBIfam" id="TIGR00254">
    <property type="entry name" value="GGDEF"/>
    <property type="match status" value="1"/>
</dbReference>
<protein>
    <submittedName>
        <fullName evidence="8">GGDEF domain-containing protein</fullName>
    </submittedName>
</protein>
<sequence length="352" mass="39083">MIRDLFINFCLLSTFLFFGDMARNMLQARFALKPKLLNQLSGIVLGFFGVLQMLFTFELPNGILLDFRQLSIMAAAFIGGPWIALLASVVMGAGRLLIAGGLTPESLFGLAAIMLMYLVTLPAFLVKGSFERKWFFTTLGATVLVCVLLLYGLGTSDIPLVLALSMIQAAGCVFTYLMLRYLRMTREMQEALKREIEHDFLTGLYNSRGFETRYRLAAASNSPFALLLIDIDHFKQVNDTYGHPAGDAVLKQLGKIIRNSVRKTGYASRKGGEEFAVILPCDAKQAVDFAENLRGQIEQSPFLLPDGRIINVTISVGIGLSSRFSETELFEQTDRALYRAKQEGRNRGIMAV</sequence>
<evidence type="ECO:0000313" key="9">
    <source>
        <dbReference type="Proteomes" id="UP000606653"/>
    </source>
</evidence>
<name>A0ABQ2L7J5_9BACL</name>
<feature type="transmembrane region" description="Helical" evidence="6">
    <location>
        <begin position="106"/>
        <end position="125"/>
    </location>
</feature>
<dbReference type="EMBL" id="BMLN01000011">
    <property type="protein sequence ID" value="GGO06086.1"/>
    <property type="molecule type" value="Genomic_DNA"/>
</dbReference>
<gene>
    <name evidence="8" type="ORF">GCM10010969_33110</name>
</gene>
<keyword evidence="2" id="KW-1003">Cell membrane</keyword>
<dbReference type="SUPFAM" id="SSF55073">
    <property type="entry name" value="Nucleotide cyclase"/>
    <property type="match status" value="1"/>
</dbReference>
<organism evidence="8 9">
    <name type="scientific">Saccharibacillus kuerlensis</name>
    <dbReference type="NCBI Taxonomy" id="459527"/>
    <lineage>
        <taxon>Bacteria</taxon>
        <taxon>Bacillati</taxon>
        <taxon>Bacillota</taxon>
        <taxon>Bacilli</taxon>
        <taxon>Bacillales</taxon>
        <taxon>Paenibacillaceae</taxon>
        <taxon>Saccharibacillus</taxon>
    </lineage>
</organism>
<evidence type="ECO:0000313" key="8">
    <source>
        <dbReference type="EMBL" id="GGO06086.1"/>
    </source>
</evidence>
<proteinExistence type="predicted"/>
<evidence type="ECO:0000256" key="6">
    <source>
        <dbReference type="SAM" id="Phobius"/>
    </source>
</evidence>
<dbReference type="InterPro" id="IPR029787">
    <property type="entry name" value="Nucleotide_cyclase"/>
</dbReference>
<dbReference type="Gene3D" id="3.30.70.270">
    <property type="match status" value="1"/>
</dbReference>
<evidence type="ECO:0000256" key="4">
    <source>
        <dbReference type="ARBA" id="ARBA00022989"/>
    </source>
</evidence>
<evidence type="ECO:0000256" key="3">
    <source>
        <dbReference type="ARBA" id="ARBA00022692"/>
    </source>
</evidence>
<keyword evidence="9" id="KW-1185">Reference proteome</keyword>
<dbReference type="Pfam" id="PF07694">
    <property type="entry name" value="5TM-5TMR_LYT"/>
    <property type="match status" value="1"/>
</dbReference>
<dbReference type="CDD" id="cd01949">
    <property type="entry name" value="GGDEF"/>
    <property type="match status" value="1"/>
</dbReference>
<dbReference type="SMART" id="SM00267">
    <property type="entry name" value="GGDEF"/>
    <property type="match status" value="1"/>
</dbReference>
<feature type="domain" description="GGDEF" evidence="7">
    <location>
        <begin position="222"/>
        <end position="352"/>
    </location>
</feature>